<dbReference type="InterPro" id="IPR036236">
    <property type="entry name" value="Znf_C2H2_sf"/>
</dbReference>
<evidence type="ECO:0000259" key="7">
    <source>
        <dbReference type="PROSITE" id="PS50157"/>
    </source>
</evidence>
<dbReference type="PROSITE" id="PS00028">
    <property type="entry name" value="ZINC_FINGER_C2H2_1"/>
    <property type="match status" value="8"/>
</dbReference>
<feature type="domain" description="C2H2-type" evidence="7">
    <location>
        <begin position="282"/>
        <end position="309"/>
    </location>
</feature>
<dbReference type="FunFam" id="3.30.160.60:FF:000176">
    <property type="entry name" value="zinc finger protein 70"/>
    <property type="match status" value="1"/>
</dbReference>
<feature type="non-terminal residue" evidence="8">
    <location>
        <position position="479"/>
    </location>
</feature>
<sequence>IVKILERFLGPILLEYEEQQENWKDSILCQGCVIRIDEYDFAYTTATTIENELIEKIQQNHFIEKIDENSLIVEESIGETVIEDEELFLEQLKVDQDENEESMKRQNILQFEKLTPISSDSVMIQCTLCNDKFPKLQDYENHKVIAHNSIKTTIRLLDNNEPNNLQYEVMMNTENCSENEEIEYILDENNELENDVKQESVEKVQNPPQTIRKIPVKVPKTLKPYNCKICKKTFLARSEFRMHVKMHEETVEEFPCEVCDNKFKTRAQLQVHMNVHNGLDAHECGVCHKIFSQKGALVRHMPIHTGEKSYQCDKCGKQFIHYSSFHMHEMIHGDIREKKCEICGLQLRSNSHLVRHMRVHSGEKPFECPTCGQRFAQRYNMMTHLKAHSGIFREYTKYFVCPKCNVQFHRKAKLEEHLSLVHKSNINSVEIFAIRGTTNPKSKSQFKEENIQIIHNLEESDIQQTIETVTDEMVKEEIV</sequence>
<dbReference type="GO" id="GO:0000977">
    <property type="term" value="F:RNA polymerase II transcription regulatory region sequence-specific DNA binding"/>
    <property type="evidence" value="ECO:0007669"/>
    <property type="project" value="TreeGrafter"/>
</dbReference>
<reference evidence="8" key="1">
    <citation type="journal article" date="2014" name="Insect Biochem. Mol. Biol.">
        <title>An insight into the sialome of the frog biting fly, Corethrella appendiculata.</title>
        <authorList>
            <person name="Ribeiro J.M.C."/>
            <person name="Chagas A.C."/>
            <person name="Pham V.M."/>
            <person name="Lounibos L.P."/>
            <person name="Calvo E."/>
        </authorList>
    </citation>
    <scope>NUCLEOTIDE SEQUENCE</scope>
    <source>
        <tissue evidence="8">Salivary glands</tissue>
    </source>
</reference>
<evidence type="ECO:0000256" key="5">
    <source>
        <dbReference type="ARBA" id="ARBA00023125"/>
    </source>
</evidence>
<feature type="domain" description="C2H2-type" evidence="7">
    <location>
        <begin position="399"/>
        <end position="427"/>
    </location>
</feature>
<keyword evidence="4" id="KW-0862">Zinc</keyword>
<evidence type="ECO:0000256" key="3">
    <source>
        <dbReference type="ARBA" id="ARBA00022771"/>
    </source>
</evidence>
<feature type="domain" description="C2H2-type" evidence="7">
    <location>
        <begin position="338"/>
        <end position="365"/>
    </location>
</feature>
<dbReference type="EMBL" id="GANO01004633">
    <property type="protein sequence ID" value="JAB55238.1"/>
    <property type="molecule type" value="mRNA"/>
</dbReference>
<dbReference type="PANTHER" id="PTHR24379">
    <property type="entry name" value="KRAB AND ZINC FINGER DOMAIN-CONTAINING"/>
    <property type="match status" value="1"/>
</dbReference>
<dbReference type="GO" id="GO:0005634">
    <property type="term" value="C:nucleus"/>
    <property type="evidence" value="ECO:0007669"/>
    <property type="project" value="TreeGrafter"/>
</dbReference>
<feature type="domain" description="C2H2-type" evidence="7">
    <location>
        <begin position="225"/>
        <end position="252"/>
    </location>
</feature>
<evidence type="ECO:0000256" key="1">
    <source>
        <dbReference type="ARBA" id="ARBA00022723"/>
    </source>
</evidence>
<dbReference type="GO" id="GO:0000981">
    <property type="term" value="F:DNA-binding transcription factor activity, RNA polymerase II-specific"/>
    <property type="evidence" value="ECO:0007669"/>
    <property type="project" value="TreeGrafter"/>
</dbReference>
<feature type="non-terminal residue" evidence="8">
    <location>
        <position position="1"/>
    </location>
</feature>
<keyword evidence="3 6" id="KW-0863">Zinc-finger</keyword>
<keyword evidence="1" id="KW-0479">Metal-binding</keyword>
<feature type="domain" description="C2H2-type" evidence="7">
    <location>
        <begin position="254"/>
        <end position="281"/>
    </location>
</feature>
<evidence type="ECO:0000256" key="2">
    <source>
        <dbReference type="ARBA" id="ARBA00022737"/>
    </source>
</evidence>
<dbReference type="SMART" id="SM00355">
    <property type="entry name" value="ZnF_C2H2"/>
    <property type="match status" value="8"/>
</dbReference>
<dbReference type="FunFam" id="3.30.160.60:FF:000340">
    <property type="entry name" value="zinc finger protein 473 isoform X1"/>
    <property type="match status" value="1"/>
</dbReference>
<feature type="domain" description="C2H2-type" evidence="7">
    <location>
        <begin position="366"/>
        <end position="390"/>
    </location>
</feature>
<dbReference type="InterPro" id="IPR013087">
    <property type="entry name" value="Znf_C2H2_type"/>
</dbReference>
<evidence type="ECO:0000313" key="8">
    <source>
        <dbReference type="EMBL" id="JAB55238.1"/>
    </source>
</evidence>
<protein>
    <submittedName>
        <fullName evidence="8">Putative zinc finger protein</fullName>
    </submittedName>
</protein>
<dbReference type="GO" id="GO:0008270">
    <property type="term" value="F:zinc ion binding"/>
    <property type="evidence" value="ECO:0007669"/>
    <property type="project" value="UniProtKB-KW"/>
</dbReference>
<dbReference type="AlphaFoldDB" id="U5EPM5"/>
<dbReference type="PANTHER" id="PTHR24379:SF127">
    <property type="entry name" value="BLOODY FINGERS-RELATED"/>
    <property type="match status" value="1"/>
</dbReference>
<keyword evidence="2" id="KW-0677">Repeat</keyword>
<dbReference type="PROSITE" id="PS50157">
    <property type="entry name" value="ZINC_FINGER_C2H2_2"/>
    <property type="match status" value="7"/>
</dbReference>
<accession>U5EPM5</accession>
<organism evidence="8">
    <name type="scientific">Corethrella appendiculata</name>
    <dbReference type="NCBI Taxonomy" id="1370023"/>
    <lineage>
        <taxon>Eukaryota</taxon>
        <taxon>Metazoa</taxon>
        <taxon>Ecdysozoa</taxon>
        <taxon>Arthropoda</taxon>
        <taxon>Hexapoda</taxon>
        <taxon>Insecta</taxon>
        <taxon>Pterygota</taxon>
        <taxon>Neoptera</taxon>
        <taxon>Endopterygota</taxon>
        <taxon>Diptera</taxon>
        <taxon>Nematocera</taxon>
        <taxon>Culicoidea</taxon>
        <taxon>Chaoboridae</taxon>
        <taxon>Corethrella</taxon>
    </lineage>
</organism>
<proteinExistence type="evidence at transcript level"/>
<keyword evidence="5" id="KW-0238">DNA-binding</keyword>
<feature type="domain" description="C2H2-type" evidence="7">
    <location>
        <begin position="310"/>
        <end position="337"/>
    </location>
</feature>
<dbReference type="SUPFAM" id="SSF57667">
    <property type="entry name" value="beta-beta-alpha zinc fingers"/>
    <property type="match status" value="4"/>
</dbReference>
<evidence type="ECO:0000256" key="4">
    <source>
        <dbReference type="ARBA" id="ARBA00022833"/>
    </source>
</evidence>
<dbReference type="FunFam" id="3.30.160.60:FF:002343">
    <property type="entry name" value="Zinc finger protein 33A"/>
    <property type="match status" value="1"/>
</dbReference>
<dbReference type="Pfam" id="PF00096">
    <property type="entry name" value="zf-C2H2"/>
    <property type="match status" value="4"/>
</dbReference>
<name>U5EPM5_9DIPT</name>
<evidence type="ECO:0000256" key="6">
    <source>
        <dbReference type="PROSITE-ProRule" id="PRU00042"/>
    </source>
</evidence>
<dbReference type="Gene3D" id="3.30.160.60">
    <property type="entry name" value="Classic Zinc Finger"/>
    <property type="match status" value="6"/>
</dbReference>